<evidence type="ECO:0000256" key="5">
    <source>
        <dbReference type="ARBA" id="ARBA00023034"/>
    </source>
</evidence>
<keyword evidence="3" id="KW-0813">Transport</keyword>
<dbReference type="eggNOG" id="KOG1961">
    <property type="taxonomic scope" value="Eukaryota"/>
</dbReference>
<evidence type="ECO:0000256" key="3">
    <source>
        <dbReference type="ARBA" id="ARBA00022448"/>
    </source>
</evidence>
<keyword evidence="9" id="KW-1185">Reference proteome</keyword>
<dbReference type="STRING" id="2880.D8LPP2"/>
<proteinExistence type="inferred from homology"/>
<keyword evidence="5" id="KW-0333">Golgi apparatus</keyword>
<evidence type="ECO:0000256" key="4">
    <source>
        <dbReference type="ARBA" id="ARBA00022927"/>
    </source>
</evidence>
<dbReference type="GO" id="GO:0015031">
    <property type="term" value="P:protein transport"/>
    <property type="evidence" value="ECO:0007669"/>
    <property type="project" value="UniProtKB-KW"/>
</dbReference>
<protein>
    <submittedName>
        <fullName evidence="8">Uncharacterized protein</fullName>
    </submittedName>
</protein>
<feature type="domain" description="Vps52 C-terminal" evidence="7">
    <location>
        <begin position="149"/>
        <end position="454"/>
    </location>
</feature>
<dbReference type="AlphaFoldDB" id="D8LPP2"/>
<evidence type="ECO:0000259" key="6">
    <source>
        <dbReference type="Pfam" id="PF04129"/>
    </source>
</evidence>
<sequence>MNIKLKNLRSAEEDLGKFLGNVVVTSELVTSICGDEVNDAYLEYVIELNNKIKYIRQTQPASDGSSLEMPPSSTMAAKGVQPHLENLKTKACAKARDYLLQKIGELRRPKTNVQIIQKNSLLKYKYLMQFMYDNVPEAAEEIRVVYIESMGRTISALFRAYHAQLMKLELELANRHDLIAVEDAAARSMFSAKADSNKRGDGFNIGDRDNILDTVEAGPILVHVALAEGRQFPYEAIMRSVFKHLMDSATSEYLFTMEFFKGQSHDTFNRIFARTLSLCIENLESYLSGCCDCIGLLLMIKITHAHSMVMQRRRVPVLDSFFDRVNMLLWPRFKTIFDNNLKSVKAANPKRMGVIERHPHYVTRRYAHFAASLLALHSGLDDLAVGIGGEEMLLNDLGTLRVEVVQLVQRMAEQLPSNKLQVVFLINNYHEVLRVFQERRIISDETARFEELLVRQRDFFVEEELKEKYKRLISFVQLTEAAMSSGETGAELDEAIVEGLVREFAASWKSGIEAVNQDVLSFFSNFRNGMEILKQVLTQLLLYYTRFQEIIRKGWRRPPAFSKDLVSTSAILKEIKTYSRSY</sequence>
<name>D8LPP2_ECTSI</name>
<dbReference type="EMBL" id="FN649738">
    <property type="protein sequence ID" value="CBN77347.1"/>
    <property type="molecule type" value="Genomic_DNA"/>
</dbReference>
<dbReference type="GO" id="GO:0006896">
    <property type="term" value="P:Golgi to vacuole transport"/>
    <property type="evidence" value="ECO:0007669"/>
    <property type="project" value="TreeGrafter"/>
</dbReference>
<dbReference type="PANTHER" id="PTHR14190">
    <property type="entry name" value="SUPPRESSOR OF ACTIN MUTATIONS 2/VACUOLAR PROTEIN SORTING 52"/>
    <property type="match status" value="1"/>
</dbReference>
<dbReference type="GO" id="GO:0000938">
    <property type="term" value="C:GARP complex"/>
    <property type="evidence" value="ECO:0007669"/>
    <property type="project" value="TreeGrafter"/>
</dbReference>
<dbReference type="Pfam" id="PF20655">
    <property type="entry name" value="Vps52_C"/>
    <property type="match status" value="1"/>
</dbReference>
<evidence type="ECO:0000259" key="7">
    <source>
        <dbReference type="Pfam" id="PF20655"/>
    </source>
</evidence>
<dbReference type="GO" id="GO:0019905">
    <property type="term" value="F:syntaxin binding"/>
    <property type="evidence" value="ECO:0007669"/>
    <property type="project" value="TreeGrafter"/>
</dbReference>
<dbReference type="SUPFAM" id="SSF74788">
    <property type="entry name" value="Cullin repeat-like"/>
    <property type="match status" value="1"/>
</dbReference>
<dbReference type="GO" id="GO:0032456">
    <property type="term" value="P:endocytic recycling"/>
    <property type="evidence" value="ECO:0007669"/>
    <property type="project" value="TreeGrafter"/>
</dbReference>
<dbReference type="OrthoDB" id="19482at2759"/>
<evidence type="ECO:0000256" key="1">
    <source>
        <dbReference type="ARBA" id="ARBA00004601"/>
    </source>
</evidence>
<feature type="domain" description="Vps52 coiled-coil" evidence="6">
    <location>
        <begin position="1"/>
        <end position="131"/>
    </location>
</feature>
<dbReference type="InterPro" id="IPR007258">
    <property type="entry name" value="Vps52"/>
</dbReference>
<dbReference type="OMA" id="IHVVMVE"/>
<dbReference type="GO" id="GO:0042147">
    <property type="term" value="P:retrograde transport, endosome to Golgi"/>
    <property type="evidence" value="ECO:0007669"/>
    <property type="project" value="TreeGrafter"/>
</dbReference>
<evidence type="ECO:0000313" key="9">
    <source>
        <dbReference type="Proteomes" id="UP000002630"/>
    </source>
</evidence>
<dbReference type="FunCoup" id="D8LPP2">
    <property type="interactions" value="206"/>
</dbReference>
<dbReference type="EMBL" id="FN648741">
    <property type="protein sequence ID" value="CBN77347.1"/>
    <property type="molecule type" value="Genomic_DNA"/>
</dbReference>
<dbReference type="InterPro" id="IPR016159">
    <property type="entry name" value="Cullin_repeat-like_dom_sf"/>
</dbReference>
<dbReference type="Pfam" id="PF04129">
    <property type="entry name" value="Vps52_CC"/>
    <property type="match status" value="1"/>
</dbReference>
<comment type="subcellular location">
    <subcellularLocation>
        <location evidence="1">Golgi apparatus</location>
        <location evidence="1">trans-Golgi network</location>
    </subcellularLocation>
</comment>
<dbReference type="PANTHER" id="PTHR14190:SF7">
    <property type="entry name" value="VACUOLAR PROTEIN SORTING-ASSOCIATED PROTEIN 52 HOMOLOG"/>
    <property type="match status" value="1"/>
</dbReference>
<gene>
    <name evidence="8" type="ORF">Esi_0053_0021</name>
</gene>
<organism evidence="8 9">
    <name type="scientific">Ectocarpus siliculosus</name>
    <name type="common">Brown alga</name>
    <name type="synonym">Conferva siliculosa</name>
    <dbReference type="NCBI Taxonomy" id="2880"/>
    <lineage>
        <taxon>Eukaryota</taxon>
        <taxon>Sar</taxon>
        <taxon>Stramenopiles</taxon>
        <taxon>Ochrophyta</taxon>
        <taxon>PX clade</taxon>
        <taxon>Phaeophyceae</taxon>
        <taxon>Ectocarpales</taxon>
        <taxon>Ectocarpaceae</taxon>
        <taxon>Ectocarpus</taxon>
    </lineage>
</organism>
<dbReference type="InParanoid" id="D8LPP2"/>
<dbReference type="Proteomes" id="UP000002630">
    <property type="component" value="Linkage Group LG13"/>
</dbReference>
<accession>D8LPP2</accession>
<evidence type="ECO:0000313" key="8">
    <source>
        <dbReference type="EMBL" id="CBN77347.1"/>
    </source>
</evidence>
<evidence type="ECO:0000256" key="2">
    <source>
        <dbReference type="ARBA" id="ARBA00008180"/>
    </source>
</evidence>
<dbReference type="InterPro" id="IPR048361">
    <property type="entry name" value="Vps52_C"/>
</dbReference>
<dbReference type="GO" id="GO:0005829">
    <property type="term" value="C:cytosol"/>
    <property type="evidence" value="ECO:0007669"/>
    <property type="project" value="GOC"/>
</dbReference>
<reference evidence="8 9" key="1">
    <citation type="journal article" date="2010" name="Nature">
        <title>The Ectocarpus genome and the independent evolution of multicellularity in brown algae.</title>
        <authorList>
            <person name="Cock J.M."/>
            <person name="Sterck L."/>
            <person name="Rouze P."/>
            <person name="Scornet D."/>
            <person name="Allen A.E."/>
            <person name="Amoutzias G."/>
            <person name="Anthouard V."/>
            <person name="Artiguenave F."/>
            <person name="Aury J.M."/>
            <person name="Badger J.H."/>
            <person name="Beszteri B."/>
            <person name="Billiau K."/>
            <person name="Bonnet E."/>
            <person name="Bothwell J.H."/>
            <person name="Bowler C."/>
            <person name="Boyen C."/>
            <person name="Brownlee C."/>
            <person name="Carrano C.J."/>
            <person name="Charrier B."/>
            <person name="Cho G.Y."/>
            <person name="Coelho S.M."/>
            <person name="Collen J."/>
            <person name="Corre E."/>
            <person name="Da Silva C."/>
            <person name="Delage L."/>
            <person name="Delaroque N."/>
            <person name="Dittami S.M."/>
            <person name="Doulbeau S."/>
            <person name="Elias M."/>
            <person name="Farnham G."/>
            <person name="Gachon C.M."/>
            <person name="Gschloessl B."/>
            <person name="Heesch S."/>
            <person name="Jabbari K."/>
            <person name="Jubin C."/>
            <person name="Kawai H."/>
            <person name="Kimura K."/>
            <person name="Kloareg B."/>
            <person name="Kupper F.C."/>
            <person name="Lang D."/>
            <person name="Le Bail A."/>
            <person name="Leblanc C."/>
            <person name="Lerouge P."/>
            <person name="Lohr M."/>
            <person name="Lopez P.J."/>
            <person name="Martens C."/>
            <person name="Maumus F."/>
            <person name="Michel G."/>
            <person name="Miranda-Saavedra D."/>
            <person name="Morales J."/>
            <person name="Moreau H."/>
            <person name="Motomura T."/>
            <person name="Nagasato C."/>
            <person name="Napoli C.A."/>
            <person name="Nelson D.R."/>
            <person name="Nyvall-Collen P."/>
            <person name="Peters A.F."/>
            <person name="Pommier C."/>
            <person name="Potin P."/>
            <person name="Poulain J."/>
            <person name="Quesneville H."/>
            <person name="Read B."/>
            <person name="Rensing S.A."/>
            <person name="Ritter A."/>
            <person name="Rousvoal S."/>
            <person name="Samanta M."/>
            <person name="Samson G."/>
            <person name="Schroeder D.C."/>
            <person name="Segurens B."/>
            <person name="Strittmatter M."/>
            <person name="Tonon T."/>
            <person name="Tregear J.W."/>
            <person name="Valentin K."/>
            <person name="von Dassow P."/>
            <person name="Yamagishi T."/>
            <person name="Van de Peer Y."/>
            <person name="Wincker P."/>
        </authorList>
    </citation>
    <scope>NUCLEOTIDE SEQUENCE [LARGE SCALE GENOMIC DNA]</scope>
    <source>
        <strain evidence="9">Ec32 / CCAP1310/4</strain>
    </source>
</reference>
<keyword evidence="4" id="KW-0653">Protein transport</keyword>
<comment type="similarity">
    <text evidence="2">Belongs to the VPS52 family.</text>
</comment>
<dbReference type="InterPro" id="IPR048319">
    <property type="entry name" value="Vps52_CC"/>
</dbReference>